<sequence>MVPSVVAQVDDHIDAVLHRLAQTDDAAAADSQTCLLRSADGGDFVVVSMGRADIEHVTAKNRCKPVFLKGDNKNVEKTYGFSVSFF</sequence>
<evidence type="ECO:0000313" key="4">
    <source>
        <dbReference type="Proteomes" id="UP000199686"/>
    </source>
</evidence>
<dbReference type="EMBL" id="FOQC01000028">
    <property type="protein sequence ID" value="SFH95171.1"/>
    <property type="molecule type" value="Genomic_DNA"/>
</dbReference>
<accession>A0AB38BJB6</accession>
<evidence type="ECO:0000313" key="1">
    <source>
        <dbReference type="EMBL" id="CZQ91690.1"/>
    </source>
</evidence>
<dbReference type="EMBL" id="FJMZ01000013">
    <property type="protein sequence ID" value="CZQ91690.1"/>
    <property type="molecule type" value="Genomic_DNA"/>
</dbReference>
<keyword evidence="3" id="KW-1185">Reference proteome</keyword>
<dbReference type="AlphaFoldDB" id="A0AB38BJB6"/>
<dbReference type="Proteomes" id="UP000199686">
    <property type="component" value="Unassembled WGS sequence"/>
</dbReference>
<protein>
    <submittedName>
        <fullName evidence="2">Uncharacterized protein</fullName>
    </submittedName>
</protein>
<comment type="caution">
    <text evidence="2">The sequence shown here is derived from an EMBL/GenBank/DDBJ whole genome shotgun (WGS) entry which is preliminary data.</text>
</comment>
<evidence type="ECO:0000313" key="3">
    <source>
        <dbReference type="Proteomes" id="UP000195947"/>
    </source>
</evidence>
<name>A0AB38BJB6_9LACT</name>
<evidence type="ECO:0000313" key="2">
    <source>
        <dbReference type="EMBL" id="SFH95171.1"/>
    </source>
</evidence>
<reference evidence="2 4" key="2">
    <citation type="submission" date="2016-10" db="EMBL/GenBank/DDBJ databases">
        <authorList>
            <person name="Varghese N."/>
            <person name="Submissions S."/>
        </authorList>
    </citation>
    <scope>NUCLEOTIDE SEQUENCE [LARGE SCALE GENOMIC DNA]</scope>
    <source>
        <strain evidence="2 4">DSM 2094</strain>
    </source>
</reference>
<organism evidence="2 4">
    <name type="scientific">Trichococcus flocculiformis</name>
    <dbReference type="NCBI Taxonomy" id="82803"/>
    <lineage>
        <taxon>Bacteria</taxon>
        <taxon>Bacillati</taxon>
        <taxon>Bacillota</taxon>
        <taxon>Bacilli</taxon>
        <taxon>Lactobacillales</taxon>
        <taxon>Carnobacteriaceae</taxon>
        <taxon>Trichococcus</taxon>
    </lineage>
</organism>
<reference evidence="1 3" key="1">
    <citation type="submission" date="2016-02" db="EMBL/GenBank/DDBJ databases">
        <authorList>
            <person name="Strepis N."/>
        </authorList>
    </citation>
    <scope>NUCLEOTIDE SEQUENCE [LARGE SCALE GENOMIC DNA]</scope>
    <source>
        <strain evidence="1">Trichococcus flocculiformis</strain>
    </source>
</reference>
<gene>
    <name evidence="2" type="ORF">SAMN04488507_102824</name>
    <name evidence="1" type="ORF">TFLO_1456</name>
</gene>
<dbReference type="Proteomes" id="UP000195947">
    <property type="component" value="Unassembled WGS sequence"/>
</dbReference>
<proteinExistence type="predicted"/>